<sequence length="197" mass="20682">MPTTSNSSPTPYAVLLRGVNVGGRAKVAMPRLRELLADLGYGEPRTYLNSGNVVLTAATTTATATGADEAALGAELEGVIEQHFGFPVQCLARSAAYLRSVIDANPYAEQAAADGKLVHATFLSGAIDGERLSAVPPEQFAPEDYRVGDRVIYLSLPNGLGRSKLAVSLARPALLKGVTATTRNWNTVVKLAELMGA</sequence>
<dbReference type="PANTHER" id="PTHR36439:SF1">
    <property type="entry name" value="DUF1697 DOMAIN-CONTAINING PROTEIN"/>
    <property type="match status" value="1"/>
</dbReference>
<dbReference type="PIRSF" id="PIRSF008502">
    <property type="entry name" value="UCP008502"/>
    <property type="match status" value="1"/>
</dbReference>
<proteinExistence type="predicted"/>
<organism evidence="1 2">
    <name type="scientific">Streptantibioticus silvisoli</name>
    <dbReference type="NCBI Taxonomy" id="2705255"/>
    <lineage>
        <taxon>Bacteria</taxon>
        <taxon>Bacillati</taxon>
        <taxon>Actinomycetota</taxon>
        <taxon>Actinomycetes</taxon>
        <taxon>Kitasatosporales</taxon>
        <taxon>Streptomycetaceae</taxon>
        <taxon>Streptantibioticus</taxon>
    </lineage>
</organism>
<dbReference type="PANTHER" id="PTHR36439">
    <property type="entry name" value="BLL4334 PROTEIN"/>
    <property type="match status" value="1"/>
</dbReference>
<accession>A0ABT6VVU7</accession>
<protein>
    <submittedName>
        <fullName evidence="1">DUF1697 domain-containing protein</fullName>
    </submittedName>
</protein>
<dbReference type="InterPro" id="IPR012545">
    <property type="entry name" value="DUF1697"/>
</dbReference>
<evidence type="ECO:0000313" key="2">
    <source>
        <dbReference type="Proteomes" id="UP001156398"/>
    </source>
</evidence>
<dbReference type="RefSeq" id="WP_271324982.1">
    <property type="nucleotide sequence ID" value="NZ_JAAGKO020000003.1"/>
</dbReference>
<dbReference type="Pfam" id="PF08002">
    <property type="entry name" value="DUF1697"/>
    <property type="match status" value="1"/>
</dbReference>
<gene>
    <name evidence="1" type="ORF">POF43_003925</name>
</gene>
<reference evidence="1 2" key="1">
    <citation type="submission" date="2023-05" db="EMBL/GenBank/DDBJ databases">
        <title>Streptantibioticus silvisoli sp. nov., acidotolerant actinomycetes 1 from pine litter.</title>
        <authorList>
            <person name="Swiecimska M."/>
            <person name="Golinska P."/>
            <person name="Sangal V."/>
            <person name="Wachnowicz B."/>
            <person name="Goodfellow M."/>
        </authorList>
    </citation>
    <scope>NUCLEOTIDE SEQUENCE [LARGE SCALE GENOMIC DNA]</scope>
    <source>
        <strain evidence="1 2">SL54</strain>
    </source>
</reference>
<dbReference type="Gene3D" id="3.30.70.1280">
    <property type="entry name" value="SP0830-like domains"/>
    <property type="match status" value="1"/>
</dbReference>
<dbReference type="SUPFAM" id="SSF160379">
    <property type="entry name" value="SP0830-like"/>
    <property type="match status" value="1"/>
</dbReference>
<name>A0ABT6VVU7_9ACTN</name>
<evidence type="ECO:0000313" key="1">
    <source>
        <dbReference type="EMBL" id="MDI5961877.1"/>
    </source>
</evidence>
<dbReference type="EMBL" id="JAAGKO020000003">
    <property type="protein sequence ID" value="MDI5961877.1"/>
    <property type="molecule type" value="Genomic_DNA"/>
</dbReference>
<comment type="caution">
    <text evidence="1">The sequence shown here is derived from an EMBL/GenBank/DDBJ whole genome shotgun (WGS) entry which is preliminary data.</text>
</comment>
<keyword evidence="2" id="KW-1185">Reference proteome</keyword>
<dbReference type="Proteomes" id="UP001156398">
    <property type="component" value="Unassembled WGS sequence"/>
</dbReference>